<name>S8E1S0_9LAMI</name>
<dbReference type="AlphaFoldDB" id="S8E1S0"/>
<dbReference type="GO" id="GO:0008168">
    <property type="term" value="F:methyltransferase activity"/>
    <property type="evidence" value="ECO:0007669"/>
    <property type="project" value="UniProtKB-KW"/>
</dbReference>
<organism evidence="5 6">
    <name type="scientific">Genlisea aurea</name>
    <dbReference type="NCBI Taxonomy" id="192259"/>
    <lineage>
        <taxon>Eukaryota</taxon>
        <taxon>Viridiplantae</taxon>
        <taxon>Streptophyta</taxon>
        <taxon>Embryophyta</taxon>
        <taxon>Tracheophyta</taxon>
        <taxon>Spermatophyta</taxon>
        <taxon>Magnoliopsida</taxon>
        <taxon>eudicotyledons</taxon>
        <taxon>Gunneridae</taxon>
        <taxon>Pentapetalae</taxon>
        <taxon>asterids</taxon>
        <taxon>lamiids</taxon>
        <taxon>Lamiales</taxon>
        <taxon>Lentibulariaceae</taxon>
        <taxon>Genlisea</taxon>
    </lineage>
</organism>
<dbReference type="EMBL" id="AUSU01003775">
    <property type="protein sequence ID" value="EPS66262.1"/>
    <property type="molecule type" value="Genomic_DNA"/>
</dbReference>
<accession>S8E1S0</accession>
<dbReference type="InterPro" id="IPR003742">
    <property type="entry name" value="RlmH-like"/>
</dbReference>
<evidence type="ECO:0000256" key="4">
    <source>
        <dbReference type="ARBA" id="ARBA00038303"/>
    </source>
</evidence>
<dbReference type="PIRSF" id="PIRSF004505">
    <property type="entry name" value="MT_bac"/>
    <property type="match status" value="1"/>
</dbReference>
<evidence type="ECO:0000256" key="3">
    <source>
        <dbReference type="ARBA" id="ARBA00022691"/>
    </source>
</evidence>
<dbReference type="InterPro" id="IPR029028">
    <property type="entry name" value="Alpha/beta_knot_MTases"/>
</dbReference>
<dbReference type="SUPFAM" id="SSF75217">
    <property type="entry name" value="alpha/beta knot"/>
    <property type="match status" value="1"/>
</dbReference>
<dbReference type="OrthoDB" id="429744at2759"/>
<keyword evidence="1" id="KW-0489">Methyltransferase</keyword>
<keyword evidence="6" id="KW-1185">Reference proteome</keyword>
<reference evidence="5 6" key="1">
    <citation type="journal article" date="2013" name="BMC Genomics">
        <title>The miniature genome of a carnivorous plant Genlisea aurea contains a low number of genes and short non-coding sequences.</title>
        <authorList>
            <person name="Leushkin E.V."/>
            <person name="Sutormin R.A."/>
            <person name="Nabieva E.R."/>
            <person name="Penin A.A."/>
            <person name="Kondrashov A.S."/>
            <person name="Logacheva M.D."/>
        </authorList>
    </citation>
    <scope>NUCLEOTIDE SEQUENCE [LARGE SCALE GENOMIC DNA]</scope>
</reference>
<dbReference type="CDD" id="cd18081">
    <property type="entry name" value="RlmH-like"/>
    <property type="match status" value="1"/>
</dbReference>
<sequence>TIMSVAKVHYSSPPRGHRSKYAGRSLRAVPIRILTVGKSRSPGVQLTLDDYIGKLKNYCPVEDVRVKSNPRNARDITAQIEHEDIAAVSVIKSTDLVVVLDEGGIEVGSQQMASLIAEATENTGILSMVFCIGGPYGHGKQLRNRADITILLSSLVLNHEIALLVLIEQLYRAWTILKGQNYHH</sequence>
<dbReference type="Proteomes" id="UP000015453">
    <property type="component" value="Unassembled WGS sequence"/>
</dbReference>
<dbReference type="Gene3D" id="3.40.1280.10">
    <property type="match status" value="1"/>
</dbReference>
<protein>
    <recommendedName>
        <fullName evidence="7">RNA methyltransferase</fullName>
    </recommendedName>
</protein>
<dbReference type="Pfam" id="PF02590">
    <property type="entry name" value="SPOUT_MTase"/>
    <property type="match status" value="1"/>
</dbReference>
<gene>
    <name evidence="5" type="ORF">M569_08514</name>
</gene>
<keyword evidence="3" id="KW-0949">S-adenosyl-L-methionine</keyword>
<evidence type="ECO:0000256" key="2">
    <source>
        <dbReference type="ARBA" id="ARBA00022679"/>
    </source>
</evidence>
<dbReference type="InterPro" id="IPR029026">
    <property type="entry name" value="tRNA_m1G_MTases_N"/>
</dbReference>
<dbReference type="HAMAP" id="MF_00658">
    <property type="entry name" value="23SrRNA_methyltr_H"/>
    <property type="match status" value="1"/>
</dbReference>
<evidence type="ECO:0000313" key="5">
    <source>
        <dbReference type="EMBL" id="EPS66262.1"/>
    </source>
</evidence>
<dbReference type="GO" id="GO:0006364">
    <property type="term" value="P:rRNA processing"/>
    <property type="evidence" value="ECO:0007669"/>
    <property type="project" value="InterPro"/>
</dbReference>
<comment type="similarity">
    <text evidence="4">Belongs to the RNA methyltransferase RlmH family.</text>
</comment>
<keyword evidence="2" id="KW-0808">Transferase</keyword>
<evidence type="ECO:0000256" key="1">
    <source>
        <dbReference type="ARBA" id="ARBA00022603"/>
    </source>
</evidence>
<evidence type="ECO:0008006" key="7">
    <source>
        <dbReference type="Google" id="ProtNLM"/>
    </source>
</evidence>
<feature type="non-terminal residue" evidence="5">
    <location>
        <position position="1"/>
    </location>
</feature>
<dbReference type="GO" id="GO:0032259">
    <property type="term" value="P:methylation"/>
    <property type="evidence" value="ECO:0007669"/>
    <property type="project" value="UniProtKB-KW"/>
</dbReference>
<dbReference type="PANTHER" id="PTHR33603:SF1">
    <property type="entry name" value="RIBOSOMAL RNA LARGE SUBUNIT METHYLTRANSFERASE H"/>
    <property type="match status" value="1"/>
</dbReference>
<evidence type="ECO:0000313" key="6">
    <source>
        <dbReference type="Proteomes" id="UP000015453"/>
    </source>
</evidence>
<proteinExistence type="inferred from homology"/>
<comment type="caution">
    <text evidence="5">The sequence shown here is derived from an EMBL/GenBank/DDBJ whole genome shotgun (WGS) entry which is preliminary data.</text>
</comment>
<dbReference type="PANTHER" id="PTHR33603">
    <property type="entry name" value="METHYLTRANSFERASE"/>
    <property type="match status" value="1"/>
</dbReference>